<dbReference type="Proteomes" id="UP000008645">
    <property type="component" value="Chromosome"/>
</dbReference>
<dbReference type="RefSeq" id="WP_013609364.1">
    <property type="nucleotide sequence ID" value="NC_015153.1"/>
</dbReference>
<dbReference type="HOGENOM" id="CLU_1022414_0_0_14"/>
<gene>
    <name evidence="1" type="ORF">MSUIS_06700</name>
</gene>
<sequence>MISGIAAKALILVVGLGAGLGAGEIGSMYNYDETISDYQKGTKIFDKVQLSSISQELGKGILVGKDKTNFGGWEEKTRVGGNAKGGGKVGENDVDIIFTQNRLIKTDETNGSNTSQNGKNFGKTQKGVSNRHICILLGKELVKGIKEANTEQKAEHISGTNGDTCWNYSWWVSKQKQDGSWYDISAKGNNGSRVFLDSTLDPNLGVLEINPQNNQVIKALGRKGWILGLKVSDPKKWCHVHHDPQKDQWRGNSLKIAGNVRNKENMKKIGFDFLRQSVMVWYEKEGTMSTGWGDKNAQLNNGRGKKYMQVINCYQA</sequence>
<accession>F0V282</accession>
<organism evidence="1 2">
    <name type="scientific">Mycoplasma suis (strain KI_3806)</name>
    <dbReference type="NCBI Taxonomy" id="708248"/>
    <lineage>
        <taxon>Bacteria</taxon>
        <taxon>Bacillati</taxon>
        <taxon>Mycoplasmatota</taxon>
        <taxon>Mollicutes</taxon>
        <taxon>Mycoplasmataceae</taxon>
        <taxon>Mycoplasma</taxon>
    </lineage>
</organism>
<dbReference type="AlphaFoldDB" id="F0V282"/>
<proteinExistence type="predicted"/>
<dbReference type="KEGG" id="msk:MSUIS_06700"/>
<dbReference type="EMBL" id="FQ790233">
    <property type="protein sequence ID" value="CBZ40763.1"/>
    <property type="molecule type" value="Genomic_DNA"/>
</dbReference>
<protein>
    <submittedName>
        <fullName evidence="1">Uncharacterized protein</fullName>
    </submittedName>
</protein>
<reference evidence="1 2" key="1">
    <citation type="journal article" date="2011" name="J. Bacteriol.">
        <title>Complete genome sequence of the hemotrophic Mycoplasma suis strain KI3806.</title>
        <authorList>
            <person name="Oehlerking J."/>
            <person name="Kube M."/>
            <person name="Felder K.M."/>
            <person name="Matter D."/>
            <person name="Wittenbrink M.M."/>
            <person name="Schwarzenbach S."/>
            <person name="Kramer M.M."/>
            <person name="Hoelzle K."/>
            <person name="Hoelzle L.E."/>
        </authorList>
    </citation>
    <scope>NUCLEOTIDE SEQUENCE [LARGE SCALE GENOMIC DNA]</scope>
    <source>
        <strain evidence="2">KI_3806</strain>
    </source>
</reference>
<evidence type="ECO:0000313" key="1">
    <source>
        <dbReference type="EMBL" id="CBZ40763.1"/>
    </source>
</evidence>
<evidence type="ECO:0000313" key="2">
    <source>
        <dbReference type="Proteomes" id="UP000008645"/>
    </source>
</evidence>
<name>F0V282_MYCS3</name>